<sequence length="74" mass="8609">MKRSFYQWLMTQKNPDGKDELANFANNAALDQSFPKQSEDYHEVAQYLELSGAYLPNMDIFDQAFAAYQAMDQF</sequence>
<dbReference type="HAMAP" id="MF_01538">
    <property type="entry name" value="UPF0346"/>
    <property type="match status" value="1"/>
</dbReference>
<comment type="caution">
    <text evidence="3">The sequence shown here is derived from an EMBL/GenBank/DDBJ whole genome shotgun (WGS) entry which is preliminary data.</text>
</comment>
<dbReference type="InterPro" id="IPR036806">
    <property type="entry name" value="YozE_SAM-like_sf"/>
</dbReference>
<dbReference type="InterPro" id="IPR010673">
    <property type="entry name" value="UPF0346"/>
</dbReference>
<evidence type="ECO:0000313" key="4">
    <source>
        <dbReference type="Proteomes" id="UP001597267"/>
    </source>
</evidence>
<dbReference type="SUPFAM" id="SSF140652">
    <property type="entry name" value="YozE-like"/>
    <property type="match status" value="1"/>
</dbReference>
<protein>
    <recommendedName>
        <fullName evidence="1">UPF0346 protein ACFQ5M_05865</fullName>
    </recommendedName>
</protein>
<dbReference type="RefSeq" id="WP_125715669.1">
    <property type="nucleotide sequence ID" value="NZ_JBHTOP010000013.1"/>
</dbReference>
<dbReference type="InterPro" id="IPR023089">
    <property type="entry name" value="YozE_SAM-like"/>
</dbReference>
<feature type="domain" description="YozE SAM-like" evidence="2">
    <location>
        <begin position="4"/>
        <end position="69"/>
    </location>
</feature>
<evidence type="ECO:0000256" key="1">
    <source>
        <dbReference type="HAMAP-Rule" id="MF_01538"/>
    </source>
</evidence>
<gene>
    <name evidence="3" type="ORF">ACFQ5M_05865</name>
</gene>
<evidence type="ECO:0000259" key="2">
    <source>
        <dbReference type="Pfam" id="PF06855"/>
    </source>
</evidence>
<organism evidence="3 4">
    <name type="scientific">Agrilactobacillus yilanensis</name>
    <dbReference type="NCBI Taxonomy" id="2485997"/>
    <lineage>
        <taxon>Bacteria</taxon>
        <taxon>Bacillati</taxon>
        <taxon>Bacillota</taxon>
        <taxon>Bacilli</taxon>
        <taxon>Lactobacillales</taxon>
        <taxon>Lactobacillaceae</taxon>
        <taxon>Agrilactobacillus</taxon>
    </lineage>
</organism>
<accession>A0ABW4J6M6</accession>
<dbReference type="PIRSF" id="PIRSF037262">
    <property type="entry name" value="UCP037262"/>
    <property type="match status" value="1"/>
</dbReference>
<name>A0ABW4J6M6_9LACO</name>
<dbReference type="Pfam" id="PF06855">
    <property type="entry name" value="YozE_SAM_like"/>
    <property type="match status" value="1"/>
</dbReference>
<evidence type="ECO:0000313" key="3">
    <source>
        <dbReference type="EMBL" id="MFD1671614.1"/>
    </source>
</evidence>
<keyword evidence="4" id="KW-1185">Reference proteome</keyword>
<dbReference type="Gene3D" id="1.10.150.260">
    <property type="entry name" value="YozE SAM-like"/>
    <property type="match status" value="1"/>
</dbReference>
<dbReference type="EMBL" id="JBHTOP010000013">
    <property type="protein sequence ID" value="MFD1671614.1"/>
    <property type="molecule type" value="Genomic_DNA"/>
</dbReference>
<proteinExistence type="inferred from homology"/>
<dbReference type="Proteomes" id="UP001597267">
    <property type="component" value="Unassembled WGS sequence"/>
</dbReference>
<reference evidence="4" key="1">
    <citation type="journal article" date="2019" name="Int. J. Syst. Evol. Microbiol.">
        <title>The Global Catalogue of Microorganisms (GCM) 10K type strain sequencing project: providing services to taxonomists for standard genome sequencing and annotation.</title>
        <authorList>
            <consortium name="The Broad Institute Genomics Platform"/>
            <consortium name="The Broad Institute Genome Sequencing Center for Infectious Disease"/>
            <person name="Wu L."/>
            <person name="Ma J."/>
        </authorList>
    </citation>
    <scope>NUCLEOTIDE SEQUENCE [LARGE SCALE GENOMIC DNA]</scope>
    <source>
        <strain evidence="4">CCM 8896</strain>
    </source>
</reference>
<dbReference type="NCBIfam" id="NF010193">
    <property type="entry name" value="PRK13672.1"/>
    <property type="match status" value="1"/>
</dbReference>
<comment type="similarity">
    <text evidence="1">Belongs to the UPF0346 family.</text>
</comment>